<accession>A0A3S0WKR9</accession>
<dbReference type="AlphaFoldDB" id="A0A3S0WKR9"/>
<gene>
    <name evidence="1" type="ORF">EHV08_08050</name>
</gene>
<comment type="caution">
    <text evidence="1">The sequence shown here is derived from an EMBL/GenBank/DDBJ whole genome shotgun (WGS) entry which is preliminary data.</text>
</comment>
<reference evidence="1 2" key="1">
    <citation type="submission" date="2018-12" db="EMBL/GenBank/DDBJ databases">
        <title>Genome sequencing of Prevotella sp. KCOM 3155 (= JS262).</title>
        <authorList>
            <person name="Kook J.-K."/>
            <person name="Park S.-N."/>
            <person name="Lim Y.K."/>
        </authorList>
    </citation>
    <scope>NUCLEOTIDE SEQUENCE [LARGE SCALE GENOMIC DNA]</scope>
    <source>
        <strain evidence="1 2">KCOM 3155</strain>
    </source>
</reference>
<evidence type="ECO:0000313" key="2">
    <source>
        <dbReference type="Proteomes" id="UP000278983"/>
    </source>
</evidence>
<dbReference type="EMBL" id="RYYU01000001">
    <property type="protein sequence ID" value="RUL59713.1"/>
    <property type="molecule type" value="Genomic_DNA"/>
</dbReference>
<keyword evidence="2" id="KW-1185">Reference proteome</keyword>
<protein>
    <submittedName>
        <fullName evidence="1">Uncharacterized protein</fullName>
    </submittedName>
</protein>
<evidence type="ECO:0000313" key="1">
    <source>
        <dbReference type="EMBL" id="RUL59713.1"/>
    </source>
</evidence>
<dbReference type="RefSeq" id="WP_126678819.1">
    <property type="nucleotide sequence ID" value="NZ_RYYU01000001.1"/>
</dbReference>
<proteinExistence type="predicted"/>
<organism evidence="1 2">
    <name type="scientific">Prevotella koreensis</name>
    <dbReference type="NCBI Taxonomy" id="2490854"/>
    <lineage>
        <taxon>Bacteria</taxon>
        <taxon>Pseudomonadati</taxon>
        <taxon>Bacteroidota</taxon>
        <taxon>Bacteroidia</taxon>
        <taxon>Bacteroidales</taxon>
        <taxon>Prevotellaceae</taxon>
        <taxon>Prevotella</taxon>
    </lineage>
</organism>
<name>A0A3S0WKR9_9BACT</name>
<dbReference type="OrthoDB" id="9868256at2"/>
<dbReference type="Proteomes" id="UP000278983">
    <property type="component" value="Unassembled WGS sequence"/>
</dbReference>
<sequence length="212" mass="24150">MTRNNISQLRNRSLFLFSDEEMNPRQDANRDEVSKAFTPLANNLIAKILEAGDCYLQYADEHAVARRENTFCASNMHGLIIEYLSQVEGIRIVQISKGNSILEIGSYKVWIKKLDTKGMPWVNITKSSTKRIYQKAEGEDTMPMLILGYQLDEIERISHVYILYLEGHQHLWAPIDLGDIAASNQVLITPNSSNDEPIVTVKQKKQKGKKVI</sequence>